<evidence type="ECO:0000313" key="2">
    <source>
        <dbReference type="EMBL" id="KRX07208.1"/>
    </source>
</evidence>
<accession>A0A0V0QZ84</accession>
<evidence type="ECO:0000313" key="3">
    <source>
        <dbReference type="Proteomes" id="UP000054937"/>
    </source>
</evidence>
<gene>
    <name evidence="2" type="ORF">PPERSA_00365</name>
</gene>
<comment type="caution">
    <text evidence="2">The sequence shown here is derived from an EMBL/GenBank/DDBJ whole genome shotgun (WGS) entry which is preliminary data.</text>
</comment>
<feature type="coiled-coil region" evidence="1">
    <location>
        <begin position="219"/>
        <end position="288"/>
    </location>
</feature>
<dbReference type="InParanoid" id="A0A0V0QZ84"/>
<protein>
    <submittedName>
        <fullName evidence="2">Uncharacterized protein</fullName>
    </submittedName>
</protein>
<keyword evidence="3" id="KW-1185">Reference proteome</keyword>
<dbReference type="Proteomes" id="UP000054937">
    <property type="component" value="Unassembled WGS sequence"/>
</dbReference>
<keyword evidence="1" id="KW-0175">Coiled coil</keyword>
<organism evidence="2 3">
    <name type="scientific">Pseudocohnilembus persalinus</name>
    <name type="common">Ciliate</name>
    <dbReference type="NCBI Taxonomy" id="266149"/>
    <lineage>
        <taxon>Eukaryota</taxon>
        <taxon>Sar</taxon>
        <taxon>Alveolata</taxon>
        <taxon>Ciliophora</taxon>
        <taxon>Intramacronucleata</taxon>
        <taxon>Oligohymenophorea</taxon>
        <taxon>Scuticociliatia</taxon>
        <taxon>Philasterida</taxon>
        <taxon>Pseudocohnilembidae</taxon>
        <taxon>Pseudocohnilembus</taxon>
    </lineage>
</organism>
<reference evidence="2 3" key="1">
    <citation type="journal article" date="2015" name="Sci. Rep.">
        <title>Genome of the facultative scuticociliatosis pathogen Pseudocohnilembus persalinus provides insight into its virulence through horizontal gene transfer.</title>
        <authorList>
            <person name="Xiong J."/>
            <person name="Wang G."/>
            <person name="Cheng J."/>
            <person name="Tian M."/>
            <person name="Pan X."/>
            <person name="Warren A."/>
            <person name="Jiang C."/>
            <person name="Yuan D."/>
            <person name="Miao W."/>
        </authorList>
    </citation>
    <scope>NUCLEOTIDE SEQUENCE [LARGE SCALE GENOMIC DNA]</scope>
    <source>
        <strain evidence="2">36N120E</strain>
    </source>
</reference>
<proteinExistence type="predicted"/>
<dbReference type="AlphaFoldDB" id="A0A0V0QZ84"/>
<dbReference type="EMBL" id="LDAU01000085">
    <property type="protein sequence ID" value="KRX07208.1"/>
    <property type="molecule type" value="Genomic_DNA"/>
</dbReference>
<sequence length="483" mass="58632">MREINKQELKYQENIYKGQNLDQFQKFKVDLYFEFYEISSLSREFQLYCDDKIIEANLIAQFQFGQFLGAIAGILIDLNGKYVENLYISLYLREDIFLCSECIAQKSFLFQENKKLISLKQIFGRKEEEIDNWPFIQNEEIYENLRNFIFKENFHYSDQDRQKNHQILAEIEKYYEQKIQDVCKFLRCQKQEKIEYFENLFKYQEKFTDIYKFKEIYDIKKVKNSIENYDQENEINKQQFIQNMREMNSKFYSEHQLQTIFQNLEQCKQEVESNLQQIKNNFEKQYSRFKKNFDNQLKFQPCSFKHSQQLTKISQDQKQITFDYYTNENDENDANNIVIKSEILKKNATYHLKMNINNSDINNNMLLSITTGIKSQNIQGLYLQQNARYLDIMREYDGELNNNVELKQYGQKLFEFLDKNIVLNFVFNIDKKFFRVFDDDYRFLAVAEDMSSNFLQNPVLSFEVCYQEPFELSFNIIDLQIFE</sequence>
<evidence type="ECO:0000256" key="1">
    <source>
        <dbReference type="SAM" id="Coils"/>
    </source>
</evidence>
<name>A0A0V0QZ84_PSEPJ</name>